<dbReference type="SUPFAM" id="SSF48452">
    <property type="entry name" value="TPR-like"/>
    <property type="match status" value="1"/>
</dbReference>
<dbReference type="AlphaFoldDB" id="A0A6M0S8A5"/>
<evidence type="ECO:0000259" key="2">
    <source>
        <dbReference type="Pfam" id="PF12770"/>
    </source>
</evidence>
<reference evidence="3 4" key="1">
    <citation type="journal article" date="2020" name="Microb. Ecol.">
        <title>Ecogenomics of the Marine Benthic Filamentous Cyanobacterium Adonisia.</title>
        <authorList>
            <person name="Walter J.M."/>
            <person name="Coutinho F.H."/>
            <person name="Leomil L."/>
            <person name="Hargreaves P.I."/>
            <person name="Campeao M.E."/>
            <person name="Vieira V.V."/>
            <person name="Silva B.S."/>
            <person name="Fistarol G.O."/>
            <person name="Salomon P.S."/>
            <person name="Sawabe T."/>
            <person name="Mino S."/>
            <person name="Hosokawa M."/>
            <person name="Miyashita H."/>
            <person name="Maruyama F."/>
            <person name="van Verk M.C."/>
            <person name="Dutilh B.E."/>
            <person name="Thompson C.C."/>
            <person name="Thompson F.L."/>
        </authorList>
    </citation>
    <scope>NUCLEOTIDE SEQUENCE [LARGE SCALE GENOMIC DNA]</scope>
    <source>
        <strain evidence="3 4">CCMR0082</strain>
    </source>
</reference>
<feature type="transmembrane region" description="Helical" evidence="1">
    <location>
        <begin position="31"/>
        <end position="52"/>
    </location>
</feature>
<evidence type="ECO:0000313" key="4">
    <source>
        <dbReference type="Proteomes" id="UP000473574"/>
    </source>
</evidence>
<dbReference type="InterPro" id="IPR011990">
    <property type="entry name" value="TPR-like_helical_dom_sf"/>
</dbReference>
<dbReference type="Proteomes" id="UP000473574">
    <property type="component" value="Unassembled WGS sequence"/>
</dbReference>
<protein>
    <submittedName>
        <fullName evidence="3">CHAT domain-containing protein</fullName>
    </submittedName>
</protein>
<dbReference type="InterPro" id="IPR024983">
    <property type="entry name" value="CHAT_dom"/>
</dbReference>
<comment type="caution">
    <text evidence="3">The sequence shown here is derived from an EMBL/GenBank/DDBJ whole genome shotgun (WGS) entry which is preliminary data.</text>
</comment>
<keyword evidence="1" id="KW-0812">Transmembrane</keyword>
<name>A0A6M0S8A5_9CYAN</name>
<dbReference type="Gene3D" id="1.25.40.10">
    <property type="entry name" value="Tetratricopeptide repeat domain"/>
    <property type="match status" value="2"/>
</dbReference>
<dbReference type="PANTHER" id="PTHR10098:SF112">
    <property type="entry name" value="SLR0380 PROTEIN"/>
    <property type="match status" value="1"/>
</dbReference>
<gene>
    <name evidence="3" type="ORF">D0962_18005</name>
</gene>
<proteinExistence type="predicted"/>
<dbReference type="InterPro" id="IPR019734">
    <property type="entry name" value="TPR_rpt"/>
</dbReference>
<dbReference type="Pfam" id="PF12770">
    <property type="entry name" value="CHAT"/>
    <property type="match status" value="1"/>
</dbReference>
<organism evidence="3 4">
    <name type="scientific">Adonisia turfae CCMR0082</name>
    <dbReference type="NCBI Taxonomy" id="2304604"/>
    <lineage>
        <taxon>Bacteria</taxon>
        <taxon>Bacillati</taxon>
        <taxon>Cyanobacteriota</taxon>
        <taxon>Adonisia</taxon>
        <taxon>Adonisia turfae</taxon>
    </lineage>
</organism>
<keyword evidence="1" id="KW-1133">Transmembrane helix</keyword>
<accession>A0A6M0S8A5</accession>
<dbReference type="SMART" id="SM00028">
    <property type="entry name" value="TPR"/>
    <property type="match status" value="3"/>
</dbReference>
<dbReference type="EMBL" id="QZCE01000002">
    <property type="protein sequence ID" value="NEZ64659.1"/>
    <property type="molecule type" value="Genomic_DNA"/>
</dbReference>
<dbReference type="Pfam" id="PF13424">
    <property type="entry name" value="TPR_12"/>
    <property type="match status" value="1"/>
</dbReference>
<dbReference type="PANTHER" id="PTHR10098">
    <property type="entry name" value="RAPSYN-RELATED"/>
    <property type="match status" value="1"/>
</dbReference>
<keyword evidence="1" id="KW-0472">Membrane</keyword>
<feature type="domain" description="CHAT" evidence="2">
    <location>
        <begin position="732"/>
        <end position="1031"/>
    </location>
</feature>
<sequence length="1033" mass="117721">MARKRSVLFHCLPSLVMICRAGRQFLLQWTQWRLIALSCIVLLLTVFVVPAFSSNTLSNPEDVFHNGQVAYENQRYDDAIKYLNEALRGFQNPDQDLKRAIVFSNLSLTYQALENWEQAQESIDDSLKILKTDRSQFSENSVPNLPEPQLRVLAPTLDVDGQLWMKLGQPEDSLQSWRQSAQIYRYLQNIEGLIGSEINQLKVLQSLGLYAQADGLFTNLEQQLSDIQDNAVQVQDDAIIDRSLHSLGDAYKAVGKLTCSRNILENLVIARGLSDAIEEKIIPSTPVCLNTVLDKLSTDQNKIDNSIIQQEWTSNVLTSLGNTYLALGNRAKEREFTINRQDIPPWRCSLAMDDLSEEATNFYNQAVTAYTDAGEQTQMPQQKVAAQLNQMDALLELQYSDLQALELWNKNWSSVKKTLTEKTLAGQKLEDDDFNKAFRNRFGVYAQIKLAKQGACQIQPQPKNDSGTNWDAVTELRPIIKLLDPLPSIATELKDPIAMSQAYGNLGGLYEFISWWSTPDLHKAFDNDIWHKKALTQTKQALYLAQSSKLPDIAYQWQWQLARLHKVEGQTEIAIQEYQQAVDTLQVVRNNLRRIDSEVQFSFRDNVEPVYRELVDLLLQPPDNQLPSGRLEEAVELIDTLQLAELESFLQCNLEKSKITQDVIDENAVSIYSIILRDRLEIILSYPNRDPETKQQRFERRRHKIEQDDLEDAIETLQSYLVVPSRESDVKEIAGKLYDWIIQPLEHQLERNKPIADSQVRTLVFVLDGSLRNIPMSVLFDQTNKEYLLQRYAIATVSSLSLVQPQTLARPINILLGGSNEILLHPLKPDSLKPNFELPALQNVEKELEAIEKIFPKSSEKLLNKSFNRRRLENTLSEKQFSVVHLATHGEFSSDPERTFILLSREDESSQLLGAPLYAKGIDSLLRAQNNQSEGIKMLVLSACETAQGDKRATLGIAGLTIRAGSRSTLATLWSVKDEPASEMMTQFYQQLNNDKFISRAEALRRAQLSLWDQNDWSLPLHWAPYTLVGNWF</sequence>
<evidence type="ECO:0000313" key="3">
    <source>
        <dbReference type="EMBL" id="NEZ64659.1"/>
    </source>
</evidence>
<evidence type="ECO:0000256" key="1">
    <source>
        <dbReference type="SAM" id="Phobius"/>
    </source>
</evidence>